<comment type="caution">
    <text evidence="2">The sequence shown here is derived from an EMBL/GenBank/DDBJ whole genome shotgun (WGS) entry which is preliminary data.</text>
</comment>
<accession>A0ABQ5A5T9</accession>
<gene>
    <name evidence="2" type="ORF">Tco_0819179</name>
</gene>
<name>A0ABQ5A5T9_9ASTR</name>
<reference evidence="2" key="2">
    <citation type="submission" date="2022-01" db="EMBL/GenBank/DDBJ databases">
        <authorList>
            <person name="Yamashiro T."/>
            <person name="Shiraishi A."/>
            <person name="Satake H."/>
            <person name="Nakayama K."/>
        </authorList>
    </citation>
    <scope>NUCLEOTIDE SEQUENCE</scope>
</reference>
<evidence type="ECO:0000313" key="2">
    <source>
        <dbReference type="EMBL" id="GJS98009.1"/>
    </source>
</evidence>
<evidence type="ECO:0000256" key="1">
    <source>
        <dbReference type="SAM" id="MobiDB-lite"/>
    </source>
</evidence>
<protein>
    <submittedName>
        <fullName evidence="2">Uncharacterized protein</fullName>
    </submittedName>
</protein>
<organism evidence="2 3">
    <name type="scientific">Tanacetum coccineum</name>
    <dbReference type="NCBI Taxonomy" id="301880"/>
    <lineage>
        <taxon>Eukaryota</taxon>
        <taxon>Viridiplantae</taxon>
        <taxon>Streptophyta</taxon>
        <taxon>Embryophyta</taxon>
        <taxon>Tracheophyta</taxon>
        <taxon>Spermatophyta</taxon>
        <taxon>Magnoliopsida</taxon>
        <taxon>eudicotyledons</taxon>
        <taxon>Gunneridae</taxon>
        <taxon>Pentapetalae</taxon>
        <taxon>asterids</taxon>
        <taxon>campanulids</taxon>
        <taxon>Asterales</taxon>
        <taxon>Asteraceae</taxon>
        <taxon>Asteroideae</taxon>
        <taxon>Anthemideae</taxon>
        <taxon>Anthemidinae</taxon>
        <taxon>Tanacetum</taxon>
    </lineage>
</organism>
<evidence type="ECO:0000313" key="3">
    <source>
        <dbReference type="Proteomes" id="UP001151760"/>
    </source>
</evidence>
<keyword evidence="3" id="KW-1185">Reference proteome</keyword>
<proteinExistence type="predicted"/>
<dbReference type="EMBL" id="BQNB010012009">
    <property type="protein sequence ID" value="GJS98009.1"/>
    <property type="molecule type" value="Genomic_DNA"/>
</dbReference>
<sequence length="236" mass="25905">MEKDTIDTATSVLTQKELDAFCKKWHIPANVEPQLSGPNDTIRDTAQGKIVMDGCLLKSSSVVPISVLWFEGSSVDKDLPHSDDIVNLELMDVLNKHRLVFRKYPKTLLNVVGLSRVYDETDVRPTFLGSGDKDRCLFSSDPFEVKVGERTLSEGEVSLLTITDELRDASARNKKKRFAFDISLPPVKKAKGSSFAPPPPKKNPSTAGKTPVAMQKLVTLGAFDVASCTTKVLQPS</sequence>
<feature type="region of interest" description="Disordered" evidence="1">
    <location>
        <begin position="189"/>
        <end position="210"/>
    </location>
</feature>
<dbReference type="Proteomes" id="UP001151760">
    <property type="component" value="Unassembled WGS sequence"/>
</dbReference>
<reference evidence="2" key="1">
    <citation type="journal article" date="2022" name="Int. J. Mol. Sci.">
        <title>Draft Genome of Tanacetum Coccineum: Genomic Comparison of Closely Related Tanacetum-Family Plants.</title>
        <authorList>
            <person name="Yamashiro T."/>
            <person name="Shiraishi A."/>
            <person name="Nakayama K."/>
            <person name="Satake H."/>
        </authorList>
    </citation>
    <scope>NUCLEOTIDE SEQUENCE</scope>
</reference>